<dbReference type="GO" id="GO:0005581">
    <property type="term" value="C:collagen trimer"/>
    <property type="evidence" value="ECO:0007669"/>
    <property type="project" value="UniProtKB-KW"/>
</dbReference>
<comment type="subcellular location">
    <subcellularLocation>
        <location evidence="1">Secreted</location>
        <location evidence="1">Extracellular space</location>
        <location evidence="1">Extracellular matrix</location>
    </subcellularLocation>
</comment>
<dbReference type="PANTHER" id="PTHR24020">
    <property type="entry name" value="COLLAGEN ALPHA"/>
    <property type="match status" value="1"/>
</dbReference>
<dbReference type="PANTHER" id="PTHR24020:SF18">
    <property type="entry name" value="COLLAGEN ALPHA-1(VI) CHAIN"/>
    <property type="match status" value="1"/>
</dbReference>
<evidence type="ECO:0000256" key="3">
    <source>
        <dbReference type="ARBA" id="ARBA00022889"/>
    </source>
</evidence>
<dbReference type="Proteomes" id="UP001221898">
    <property type="component" value="Unassembled WGS sequence"/>
</dbReference>
<dbReference type="InterPro" id="IPR002223">
    <property type="entry name" value="Kunitz_BPTI"/>
</dbReference>
<dbReference type="SMART" id="SM00327">
    <property type="entry name" value="VWA"/>
    <property type="match status" value="2"/>
</dbReference>
<dbReference type="InterPro" id="IPR020901">
    <property type="entry name" value="Prtase_inh_Kunz-CS"/>
</dbReference>
<evidence type="ECO:0000256" key="1">
    <source>
        <dbReference type="ARBA" id="ARBA00004498"/>
    </source>
</evidence>
<dbReference type="GO" id="GO:0004867">
    <property type="term" value="F:serine-type endopeptidase inhibitor activity"/>
    <property type="evidence" value="ECO:0007669"/>
    <property type="project" value="InterPro"/>
</dbReference>
<dbReference type="PROSITE" id="PS50279">
    <property type="entry name" value="BPTI_KUNITZ_2"/>
    <property type="match status" value="2"/>
</dbReference>
<sequence length="740" mass="81363">MPGLDGRDGYGLPGPKGLKGEPGFPGYPGLQGEDGFSGENGGSGRKGNPGRGGNAGRAGDHGDPGTNGPPGHQGPKGPPGQRPMTDCQLVNYVRENCACSFGRSECPAYPTELAIALDMSEDVTPQIFERMRSVVLNLLEDLSIAESNCPTGARVAVLSYSSNTKYLVRFSDYQRKQHLLEAVRNIPLERTANRRSMGSAMRFVARNVFKRVRQGVMMRKVAVFITNGPSQEASAITTAMLEYKALDITPAVLAFRDVPNILRAFEADETRSFVLTVMGRPQELQSDLRRVQQCVLCYDPCSPAEFCRDISLVPLPVELDLDLALVLDSSRNVQSDQYEGVRRLLGSVLDQMVVSTQPDRADGQARVALVQHSTSAYPPRDGQAPVKVEFDLLDHKDRNTMKERVRLMQQIGGASGVGHAVDWTLRNIVLKAAKPRKTRMVLAIVGGETSSWDRVKLDTISQQAKCQGIVVFALTVGNELNSTQVEELASGPLEQHVVHLGDVRQGEQQYAQRFLRSFLQLLRRGVNTYPSSTLRSQCEKTQVLIGQGEALERRIDRMPVPSTSVVEEEEEEEEEEEGPLDFTPTLVGESGNGGQQSSGRGDDNVFSTHIAQCDSDVDLGTYCEDYVQRWFFSIAVGACLPFWYGGCGGNTNRFNTESECFQACGSYIPAVFQGTEDLGLLSKATCSLQQDEGGCQNYTLKWFFDTKQSECSRFWYGGCGGNTNKFETQEECESLCLRLR</sequence>
<dbReference type="PROSITE" id="PS00280">
    <property type="entry name" value="BPTI_KUNITZ_1"/>
    <property type="match status" value="1"/>
</dbReference>
<keyword evidence="3" id="KW-0130">Cell adhesion</keyword>
<feature type="domain" description="VWFA" evidence="7">
    <location>
        <begin position="322"/>
        <end position="522"/>
    </location>
</feature>
<dbReference type="InterPro" id="IPR008160">
    <property type="entry name" value="Collagen"/>
</dbReference>
<proteinExistence type="predicted"/>
<dbReference type="FunFam" id="3.40.50.410:FF:000021">
    <property type="entry name" value="Collagen, type VI, alpha 3"/>
    <property type="match status" value="1"/>
</dbReference>
<evidence type="ECO:0000313" key="9">
    <source>
        <dbReference type="EMBL" id="KAJ8371486.1"/>
    </source>
</evidence>
<feature type="compositionally biased region" description="Low complexity" evidence="6">
    <location>
        <begin position="15"/>
        <end position="24"/>
    </location>
</feature>
<organism evidence="9 10">
    <name type="scientific">Aldrovandia affinis</name>
    <dbReference type="NCBI Taxonomy" id="143900"/>
    <lineage>
        <taxon>Eukaryota</taxon>
        <taxon>Metazoa</taxon>
        <taxon>Chordata</taxon>
        <taxon>Craniata</taxon>
        <taxon>Vertebrata</taxon>
        <taxon>Euteleostomi</taxon>
        <taxon>Actinopterygii</taxon>
        <taxon>Neopterygii</taxon>
        <taxon>Teleostei</taxon>
        <taxon>Notacanthiformes</taxon>
        <taxon>Halosauridae</taxon>
        <taxon>Aldrovandia</taxon>
    </lineage>
</organism>
<dbReference type="InterPro" id="IPR036465">
    <property type="entry name" value="vWFA_dom_sf"/>
</dbReference>
<dbReference type="EMBL" id="JAINUG010000449">
    <property type="protein sequence ID" value="KAJ8371486.1"/>
    <property type="molecule type" value="Genomic_DNA"/>
</dbReference>
<feature type="compositionally biased region" description="Acidic residues" evidence="6">
    <location>
        <begin position="566"/>
        <end position="579"/>
    </location>
</feature>
<dbReference type="SMART" id="SM00131">
    <property type="entry name" value="KU"/>
    <property type="match status" value="2"/>
</dbReference>
<feature type="region of interest" description="Disordered" evidence="6">
    <location>
        <begin position="558"/>
        <end position="601"/>
    </location>
</feature>
<evidence type="ECO:0000256" key="4">
    <source>
        <dbReference type="ARBA" id="ARBA00023119"/>
    </source>
</evidence>
<dbReference type="CDD" id="cd22635">
    <property type="entry name" value="Kunitz_papilin"/>
    <property type="match status" value="1"/>
</dbReference>
<dbReference type="InterPro" id="IPR050525">
    <property type="entry name" value="ECM_Assembly_Org"/>
</dbReference>
<dbReference type="PRINTS" id="PR00759">
    <property type="entry name" value="BASICPTASE"/>
</dbReference>
<dbReference type="Pfam" id="PF00092">
    <property type="entry name" value="VWA"/>
    <property type="match status" value="2"/>
</dbReference>
<dbReference type="CDD" id="cd22631">
    <property type="entry name" value="Kunitz_collagen_alpha6_VI-like"/>
    <property type="match status" value="1"/>
</dbReference>
<keyword evidence="10" id="KW-1185">Reference proteome</keyword>
<feature type="domain" description="BPTI/Kunitz inhibitor" evidence="8">
    <location>
        <begin position="613"/>
        <end position="664"/>
    </location>
</feature>
<evidence type="ECO:0000256" key="5">
    <source>
        <dbReference type="ARBA" id="ARBA00023157"/>
    </source>
</evidence>
<gene>
    <name evidence="9" type="ORF">AAFF_G00308040</name>
</gene>
<feature type="domain" description="BPTI/Kunitz inhibitor" evidence="8">
    <location>
        <begin position="686"/>
        <end position="736"/>
    </location>
</feature>
<reference evidence="9" key="1">
    <citation type="journal article" date="2023" name="Science">
        <title>Genome structures resolve the early diversification of teleost fishes.</title>
        <authorList>
            <person name="Parey E."/>
            <person name="Louis A."/>
            <person name="Montfort J."/>
            <person name="Bouchez O."/>
            <person name="Roques C."/>
            <person name="Iampietro C."/>
            <person name="Lluch J."/>
            <person name="Castinel A."/>
            <person name="Donnadieu C."/>
            <person name="Desvignes T."/>
            <person name="Floi Bucao C."/>
            <person name="Jouanno E."/>
            <person name="Wen M."/>
            <person name="Mejri S."/>
            <person name="Dirks R."/>
            <person name="Jansen H."/>
            <person name="Henkel C."/>
            <person name="Chen W.J."/>
            <person name="Zahm M."/>
            <person name="Cabau C."/>
            <person name="Klopp C."/>
            <person name="Thompson A.W."/>
            <person name="Robinson-Rechavi M."/>
            <person name="Braasch I."/>
            <person name="Lecointre G."/>
            <person name="Bobe J."/>
            <person name="Postlethwait J.H."/>
            <person name="Berthelot C."/>
            <person name="Roest Crollius H."/>
            <person name="Guiguen Y."/>
        </authorList>
    </citation>
    <scope>NUCLEOTIDE SEQUENCE</scope>
    <source>
        <strain evidence="9">NC1722</strain>
    </source>
</reference>
<keyword evidence="4" id="KW-0176">Collagen</keyword>
<dbReference type="InterPro" id="IPR002035">
    <property type="entry name" value="VWF_A"/>
</dbReference>
<dbReference type="GO" id="GO:0007155">
    <property type="term" value="P:cell adhesion"/>
    <property type="evidence" value="ECO:0007669"/>
    <property type="project" value="UniProtKB-KW"/>
</dbReference>
<evidence type="ECO:0000256" key="6">
    <source>
        <dbReference type="SAM" id="MobiDB-lite"/>
    </source>
</evidence>
<dbReference type="PROSITE" id="PS50234">
    <property type="entry name" value="VWFA"/>
    <property type="match status" value="2"/>
</dbReference>
<feature type="domain" description="VWFA" evidence="7">
    <location>
        <begin position="112"/>
        <end position="291"/>
    </location>
</feature>
<feature type="region of interest" description="Disordered" evidence="6">
    <location>
        <begin position="1"/>
        <end position="85"/>
    </location>
</feature>
<comment type="caution">
    <text evidence="9">The sequence shown here is derived from an EMBL/GenBank/DDBJ whole genome shotgun (WGS) entry which is preliminary data.</text>
</comment>
<accession>A0AAD7RAC0</accession>
<dbReference type="FunFam" id="4.10.410.10:FF:000020">
    <property type="entry name" value="Collagen, type VI, alpha 3"/>
    <property type="match status" value="2"/>
</dbReference>
<evidence type="ECO:0000313" key="10">
    <source>
        <dbReference type="Proteomes" id="UP001221898"/>
    </source>
</evidence>
<dbReference type="Pfam" id="PF01391">
    <property type="entry name" value="Collagen"/>
    <property type="match status" value="1"/>
</dbReference>
<dbReference type="SUPFAM" id="SSF53300">
    <property type="entry name" value="vWA-like"/>
    <property type="match status" value="2"/>
</dbReference>
<name>A0AAD7RAC0_9TELE</name>
<evidence type="ECO:0000256" key="2">
    <source>
        <dbReference type="ARBA" id="ARBA00022530"/>
    </source>
</evidence>
<keyword evidence="5" id="KW-1015">Disulfide bond</keyword>
<keyword evidence="2" id="KW-0964">Secreted</keyword>
<dbReference type="GO" id="GO:0005615">
    <property type="term" value="C:extracellular space"/>
    <property type="evidence" value="ECO:0007669"/>
    <property type="project" value="TreeGrafter"/>
</dbReference>
<dbReference type="SUPFAM" id="SSF57362">
    <property type="entry name" value="BPTI-like"/>
    <property type="match status" value="2"/>
</dbReference>
<dbReference type="InterPro" id="IPR036880">
    <property type="entry name" value="Kunitz_BPTI_sf"/>
</dbReference>
<dbReference type="CDD" id="cd01450">
    <property type="entry name" value="vWFA_subfamily_ECM"/>
    <property type="match status" value="2"/>
</dbReference>
<dbReference type="AlphaFoldDB" id="A0AAD7RAC0"/>
<keyword evidence="2" id="KW-0272">Extracellular matrix</keyword>
<evidence type="ECO:0000259" key="8">
    <source>
        <dbReference type="PROSITE" id="PS50279"/>
    </source>
</evidence>
<protein>
    <submittedName>
        <fullName evidence="9">Uncharacterized protein</fullName>
    </submittedName>
</protein>
<dbReference type="Gene3D" id="1.20.5.320">
    <property type="entry name" value="6-Phosphogluconate Dehydrogenase, domain 3"/>
    <property type="match status" value="1"/>
</dbReference>
<feature type="compositionally biased region" description="Gly residues" evidence="6">
    <location>
        <begin position="38"/>
        <end position="56"/>
    </location>
</feature>
<dbReference type="Gene3D" id="3.40.50.410">
    <property type="entry name" value="von Willebrand factor, type A domain"/>
    <property type="match status" value="2"/>
</dbReference>
<dbReference type="FunFam" id="3.40.50.410:FF:000016">
    <property type="entry name" value="Collagen type VI alpha 3 chain"/>
    <property type="match status" value="1"/>
</dbReference>
<evidence type="ECO:0000259" key="7">
    <source>
        <dbReference type="PROSITE" id="PS50234"/>
    </source>
</evidence>
<dbReference type="Pfam" id="PF00014">
    <property type="entry name" value="Kunitz_BPTI"/>
    <property type="match status" value="2"/>
</dbReference>
<dbReference type="Gene3D" id="4.10.410.10">
    <property type="entry name" value="Pancreatic trypsin inhibitor Kunitz domain"/>
    <property type="match status" value="2"/>
</dbReference>